<evidence type="ECO:0000313" key="2">
    <source>
        <dbReference type="EMBL" id="CAD7278046.1"/>
    </source>
</evidence>
<accession>A0A7R9BN18</accession>
<proteinExistence type="predicted"/>
<dbReference type="OrthoDB" id="10021476at2759"/>
<evidence type="ECO:0000313" key="3">
    <source>
        <dbReference type="Proteomes" id="UP000678499"/>
    </source>
</evidence>
<dbReference type="EMBL" id="CAJPEX010001093">
    <property type="protein sequence ID" value="CAG0918198.1"/>
    <property type="molecule type" value="Genomic_DNA"/>
</dbReference>
<dbReference type="Gene3D" id="2.30.29.30">
    <property type="entry name" value="Pleckstrin-homology domain (PH domain)/Phosphotyrosine-binding domain (PTB)"/>
    <property type="match status" value="1"/>
</dbReference>
<feature type="region of interest" description="Disordered" evidence="1">
    <location>
        <begin position="1"/>
        <end position="51"/>
    </location>
</feature>
<dbReference type="AlphaFoldDB" id="A0A7R9BN18"/>
<reference evidence="2" key="1">
    <citation type="submission" date="2020-11" db="EMBL/GenBank/DDBJ databases">
        <authorList>
            <person name="Tran Van P."/>
        </authorList>
    </citation>
    <scope>NUCLEOTIDE SEQUENCE</scope>
</reference>
<evidence type="ECO:0000256" key="1">
    <source>
        <dbReference type="SAM" id="MobiDB-lite"/>
    </source>
</evidence>
<feature type="compositionally biased region" description="Polar residues" evidence="1">
    <location>
        <begin position="9"/>
        <end position="26"/>
    </location>
</feature>
<dbReference type="Proteomes" id="UP000678499">
    <property type="component" value="Unassembled WGS sequence"/>
</dbReference>
<gene>
    <name evidence="2" type="ORF">NMOB1V02_LOCUS5761</name>
</gene>
<protein>
    <submittedName>
        <fullName evidence="2">Uncharacterized protein</fullName>
    </submittedName>
</protein>
<keyword evidence="3" id="KW-1185">Reference proteome</keyword>
<organism evidence="2">
    <name type="scientific">Notodromas monacha</name>
    <dbReference type="NCBI Taxonomy" id="399045"/>
    <lineage>
        <taxon>Eukaryota</taxon>
        <taxon>Metazoa</taxon>
        <taxon>Ecdysozoa</taxon>
        <taxon>Arthropoda</taxon>
        <taxon>Crustacea</taxon>
        <taxon>Oligostraca</taxon>
        <taxon>Ostracoda</taxon>
        <taxon>Podocopa</taxon>
        <taxon>Podocopida</taxon>
        <taxon>Cypridocopina</taxon>
        <taxon>Cypridoidea</taxon>
        <taxon>Cyprididae</taxon>
        <taxon>Notodromas</taxon>
    </lineage>
</organism>
<dbReference type="EMBL" id="OA883130">
    <property type="protein sequence ID" value="CAD7278046.1"/>
    <property type="molecule type" value="Genomic_DNA"/>
</dbReference>
<name>A0A7R9BN18_9CRUS</name>
<sequence length="276" mass="31196">MRTFKQKSSDLTYSTSGLRPASTSVTRAPKPSAQPGPKWRPTRHHSQHQYSHYASSPHLFVFQGVDDDDVNSDDTNPKHDEFRTTVVGIPNSYTDYQIYSSTNDVQRRSSAAVKRITEHYDSVRRLADRTASLDLVDAVGDDDDVPGVVEDGELMLSERDVTRIEAFFRALKTSVFVCRSLANLYVGGIDSRVSNRGWGERKFTGVPLLVLDTGKTRSRDKRQLQIVLAERESGFTLWREVIDNLTDYRASTDSFHTMYASKNHKVMFGLSFDSSE</sequence>
<dbReference type="InterPro" id="IPR011993">
    <property type="entry name" value="PH-like_dom_sf"/>
</dbReference>